<feature type="coiled-coil region" evidence="1">
    <location>
        <begin position="73"/>
        <end position="100"/>
    </location>
</feature>
<keyword evidence="1" id="KW-0175">Coiled coil</keyword>
<reference evidence="2" key="1">
    <citation type="journal article" date="2020" name="mSystems">
        <title>Genome- and Community-Level Interaction Insights into Carbon Utilization and Element Cycling Functions of Hydrothermarchaeota in Hydrothermal Sediment.</title>
        <authorList>
            <person name="Zhou Z."/>
            <person name="Liu Y."/>
            <person name="Xu W."/>
            <person name="Pan J."/>
            <person name="Luo Z.H."/>
            <person name="Li M."/>
        </authorList>
    </citation>
    <scope>NUCLEOTIDE SEQUENCE</scope>
    <source>
        <strain evidence="2">HyVt-388</strain>
    </source>
</reference>
<dbReference type="Proteomes" id="UP000885826">
    <property type="component" value="Unassembled WGS sequence"/>
</dbReference>
<proteinExistence type="predicted"/>
<organism evidence="2 3">
    <name type="scientific">candidate division WOR-3 bacterium</name>
    <dbReference type="NCBI Taxonomy" id="2052148"/>
    <lineage>
        <taxon>Bacteria</taxon>
        <taxon>Bacteria division WOR-3</taxon>
    </lineage>
</organism>
<evidence type="ECO:0008006" key="4">
    <source>
        <dbReference type="Google" id="ProtNLM"/>
    </source>
</evidence>
<sequence>MGRHRYRWWFRLTGLPGWLRMGFSPGWFGYNPYQPAVNQFFPQPAPQPVQNTPPFYPDYAPYGAAPITPEQELNILKGQAEVLEDELQGIRNEIKELEKELSGGE</sequence>
<evidence type="ECO:0000256" key="1">
    <source>
        <dbReference type="SAM" id="Coils"/>
    </source>
</evidence>
<evidence type="ECO:0000313" key="2">
    <source>
        <dbReference type="EMBL" id="HEC79462.1"/>
    </source>
</evidence>
<evidence type="ECO:0000313" key="3">
    <source>
        <dbReference type="Proteomes" id="UP000885826"/>
    </source>
</evidence>
<name>A0A9C9EPI7_UNCW3</name>
<accession>A0A9C9EPI7</accession>
<dbReference type="EMBL" id="DRIG01000102">
    <property type="protein sequence ID" value="HEC79462.1"/>
    <property type="molecule type" value="Genomic_DNA"/>
</dbReference>
<gene>
    <name evidence="2" type="ORF">ENI34_10055</name>
</gene>
<dbReference type="AlphaFoldDB" id="A0A9C9EPI7"/>
<comment type="caution">
    <text evidence="2">The sequence shown here is derived from an EMBL/GenBank/DDBJ whole genome shotgun (WGS) entry which is preliminary data.</text>
</comment>
<protein>
    <recommendedName>
        <fullName evidence="4">DUF5320 domain-containing protein</fullName>
    </recommendedName>
</protein>